<proteinExistence type="predicted"/>
<dbReference type="Pfam" id="PF11155">
    <property type="entry name" value="DUF2935"/>
    <property type="match status" value="2"/>
</dbReference>
<reference evidence="1" key="2">
    <citation type="journal article" date="2021" name="Microbiol. Resour. Announc.">
        <title>Complete Genome Sequence of Polycladomyces abyssicola JIR-001T, Isolated from Hemipelagic Sediment in Deep Seawater.</title>
        <authorList>
            <person name="Tsubouchi T."/>
            <person name="Kaneko Y."/>
        </authorList>
    </citation>
    <scope>NUCLEOTIDE SEQUENCE</scope>
    <source>
        <strain evidence="1">JIR-001</strain>
    </source>
</reference>
<dbReference type="Gene3D" id="1.20.1260.120">
    <property type="entry name" value="Protein of unknown function DUF2935"/>
    <property type="match status" value="1"/>
</dbReference>
<sequence>MGHGEWTRSAWWEHRFWLQVLGDHARFLTDNLSPREKKEVRRAEFFIERMDALLNQARRPADTDPAEFSRLACRAASDIRTFKLHLLQRHLIGEIALGMTPTFLNHMVNEVEEYLRILHYLQKKEPPPPLHPIHHHLVWLPDAAGHANALDGRLDGVERRLKKKSRDFVRHFDAYYLKALEMAGYLRTCLRDFPALSRFNHEVEMEIRLFQAFLLELEEMELHHTVLDAIPALIPDHMFREECYYLHKLAQVTRVEPPACDPGKPRTE</sequence>
<dbReference type="SUPFAM" id="SSF158430">
    <property type="entry name" value="Bacillus cereus metalloprotein-like"/>
    <property type="match status" value="2"/>
</dbReference>
<name>A0A8D5ZK55_9BACL</name>
<accession>A0A8D5ZK55</accession>
<gene>
    <name evidence="1" type="ORF">JIR001_09470</name>
</gene>
<reference evidence="1" key="1">
    <citation type="journal article" date="2013" name="Int. J. Syst. Evol. Microbiol.">
        <title>Polycladomyces abyssicola gen. nov., sp. nov., a thermophilic filamentous bacterium isolated from hemipelagic sediment.</title>
        <authorList>
            <person name="Tsubouchi T."/>
            <person name="Shimane Y."/>
            <person name="Mori K."/>
            <person name="Usui K."/>
            <person name="Hiraki T."/>
            <person name="Tame A."/>
            <person name="Uematsu K."/>
            <person name="Maruyama T."/>
            <person name="Hatada Y."/>
        </authorList>
    </citation>
    <scope>NUCLEOTIDE SEQUENCE</scope>
    <source>
        <strain evidence="1">JIR-001</strain>
    </source>
</reference>
<dbReference type="Proteomes" id="UP000677436">
    <property type="component" value="Chromosome"/>
</dbReference>
<organism evidence="1 2">
    <name type="scientific">Polycladomyces abyssicola</name>
    <dbReference type="NCBI Taxonomy" id="1125966"/>
    <lineage>
        <taxon>Bacteria</taxon>
        <taxon>Bacillati</taxon>
        <taxon>Bacillota</taxon>
        <taxon>Bacilli</taxon>
        <taxon>Bacillales</taxon>
        <taxon>Thermoactinomycetaceae</taxon>
        <taxon>Polycladomyces</taxon>
    </lineage>
</organism>
<dbReference type="EMBL" id="AP024601">
    <property type="protein sequence ID" value="BCU81164.1"/>
    <property type="molecule type" value="Genomic_DNA"/>
</dbReference>
<dbReference type="AlphaFoldDB" id="A0A8D5ZK55"/>
<protein>
    <recommendedName>
        <fullName evidence="3">DUF2935 domain-containing protein</fullName>
    </recommendedName>
</protein>
<dbReference type="KEGG" id="pabs:JIR001_09470"/>
<evidence type="ECO:0008006" key="3">
    <source>
        <dbReference type="Google" id="ProtNLM"/>
    </source>
</evidence>
<evidence type="ECO:0000313" key="2">
    <source>
        <dbReference type="Proteomes" id="UP000677436"/>
    </source>
</evidence>
<dbReference type="InterPro" id="IPR021328">
    <property type="entry name" value="CotB-like"/>
</dbReference>
<dbReference type="RefSeq" id="WP_212774437.1">
    <property type="nucleotide sequence ID" value="NZ_AP024601.1"/>
</dbReference>
<keyword evidence="2" id="KW-1185">Reference proteome</keyword>
<evidence type="ECO:0000313" key="1">
    <source>
        <dbReference type="EMBL" id="BCU81164.1"/>
    </source>
</evidence>